<organism evidence="4 5">
    <name type="scientific">Candidatus Wildermuthbacteria bacterium GWA2_46_15</name>
    <dbReference type="NCBI Taxonomy" id="1802443"/>
    <lineage>
        <taxon>Bacteria</taxon>
        <taxon>Candidatus Wildermuthiibacteriota</taxon>
    </lineage>
</organism>
<dbReference type="EMBL" id="MHTO01000025">
    <property type="protein sequence ID" value="OHA61973.1"/>
    <property type="molecule type" value="Genomic_DNA"/>
</dbReference>
<dbReference type="PANTHER" id="PTHR30244">
    <property type="entry name" value="TRANSAMINASE"/>
    <property type="match status" value="1"/>
</dbReference>
<evidence type="ECO:0000256" key="1">
    <source>
        <dbReference type="PIRSR" id="PIRSR000390-1"/>
    </source>
</evidence>
<evidence type="ECO:0000313" key="5">
    <source>
        <dbReference type="Proteomes" id="UP000179245"/>
    </source>
</evidence>
<evidence type="ECO:0000256" key="2">
    <source>
        <dbReference type="PIRSR" id="PIRSR000390-2"/>
    </source>
</evidence>
<keyword evidence="2 3" id="KW-0663">Pyridoxal phosphate</keyword>
<dbReference type="GO" id="GO:0030170">
    <property type="term" value="F:pyridoxal phosphate binding"/>
    <property type="evidence" value="ECO:0007669"/>
    <property type="project" value="TreeGrafter"/>
</dbReference>
<evidence type="ECO:0000256" key="3">
    <source>
        <dbReference type="RuleBase" id="RU004508"/>
    </source>
</evidence>
<sequence length="430" mass="48948">MFDQKWPVLISLSPNTEKDDLSLALKLLFWPWRWKTTNYHGDRISTSSLENEFKQYLGIKHAFTFNSGRTAWWAILKALNLKEGSEVLIQAFTCNAVVNPVRWTGFEPVFVDINERTLNIDPVDLERKITSASRVVLVQHTFGLAAEMEKILGICQRHNLVLIEDCAHSLGATDQGKRLGTLGKAAFFSFGRDKVISSVYGGLAVTDDDELGKKLKEFQSRLPQPSRFWICQQLLHPVLTNLLVIPLYGLAGMGRWLLILLQKIGLLSKAVSGKEKRGEKTSGLLQRMPDVLILLAENQFKKLDRFVAHQREIARFYDENLTNPELILPPARSGRIYLRYPLLLKNGKTDKMLDGARRKGIFLDDGWRKTVVTPPDTDQAKMGYRAGECPAAERTAQRILNLPTHVKVSREKARRIVDFLNNYRGDQRNH</sequence>
<gene>
    <name evidence="4" type="ORF">A2117_00210</name>
</gene>
<evidence type="ECO:0008006" key="6">
    <source>
        <dbReference type="Google" id="ProtNLM"/>
    </source>
</evidence>
<dbReference type="InterPro" id="IPR000653">
    <property type="entry name" value="DegT/StrS_aminotransferase"/>
</dbReference>
<protein>
    <recommendedName>
        <fullName evidence="6">DegT/DnrJ/EryC1/StrS aminotransferase</fullName>
    </recommendedName>
</protein>
<dbReference type="Gene3D" id="3.40.640.10">
    <property type="entry name" value="Type I PLP-dependent aspartate aminotransferase-like (Major domain)"/>
    <property type="match status" value="1"/>
</dbReference>
<dbReference type="Gene3D" id="3.90.1150.10">
    <property type="entry name" value="Aspartate Aminotransferase, domain 1"/>
    <property type="match status" value="1"/>
</dbReference>
<dbReference type="PIRSF" id="PIRSF000390">
    <property type="entry name" value="PLP_StrS"/>
    <property type="match status" value="1"/>
</dbReference>
<name>A0A1G2QNB1_9BACT</name>
<reference evidence="4 5" key="1">
    <citation type="journal article" date="2016" name="Nat. Commun.">
        <title>Thousands of microbial genomes shed light on interconnected biogeochemical processes in an aquifer system.</title>
        <authorList>
            <person name="Anantharaman K."/>
            <person name="Brown C.T."/>
            <person name="Hug L.A."/>
            <person name="Sharon I."/>
            <person name="Castelle C.J."/>
            <person name="Probst A.J."/>
            <person name="Thomas B.C."/>
            <person name="Singh A."/>
            <person name="Wilkins M.J."/>
            <person name="Karaoz U."/>
            <person name="Brodie E.L."/>
            <person name="Williams K.H."/>
            <person name="Hubbard S.S."/>
            <person name="Banfield J.F."/>
        </authorList>
    </citation>
    <scope>NUCLEOTIDE SEQUENCE [LARGE SCALE GENOMIC DNA]</scope>
</reference>
<dbReference type="AlphaFoldDB" id="A0A1G2QNB1"/>
<dbReference type="Proteomes" id="UP000179245">
    <property type="component" value="Unassembled WGS sequence"/>
</dbReference>
<feature type="active site" description="Proton acceptor" evidence="1">
    <location>
        <position position="194"/>
    </location>
</feature>
<comment type="similarity">
    <text evidence="3">Belongs to the DegT/DnrJ/EryC1 family.</text>
</comment>
<dbReference type="SUPFAM" id="SSF53383">
    <property type="entry name" value="PLP-dependent transferases"/>
    <property type="match status" value="1"/>
</dbReference>
<dbReference type="GO" id="GO:0000271">
    <property type="term" value="P:polysaccharide biosynthetic process"/>
    <property type="evidence" value="ECO:0007669"/>
    <property type="project" value="TreeGrafter"/>
</dbReference>
<feature type="modified residue" description="N6-(pyridoxal phosphate)lysine" evidence="2">
    <location>
        <position position="194"/>
    </location>
</feature>
<comment type="caution">
    <text evidence="4">The sequence shown here is derived from an EMBL/GenBank/DDBJ whole genome shotgun (WGS) entry which is preliminary data.</text>
</comment>
<dbReference type="InterPro" id="IPR015421">
    <property type="entry name" value="PyrdxlP-dep_Trfase_major"/>
</dbReference>
<dbReference type="STRING" id="1802443.A2117_00210"/>
<accession>A0A1G2QNB1</accession>
<evidence type="ECO:0000313" key="4">
    <source>
        <dbReference type="EMBL" id="OHA61973.1"/>
    </source>
</evidence>
<dbReference type="Pfam" id="PF01041">
    <property type="entry name" value="DegT_DnrJ_EryC1"/>
    <property type="match status" value="2"/>
</dbReference>
<dbReference type="GO" id="GO:0008483">
    <property type="term" value="F:transaminase activity"/>
    <property type="evidence" value="ECO:0007669"/>
    <property type="project" value="TreeGrafter"/>
</dbReference>
<dbReference type="InterPro" id="IPR015422">
    <property type="entry name" value="PyrdxlP-dep_Trfase_small"/>
</dbReference>
<proteinExistence type="inferred from homology"/>
<dbReference type="InterPro" id="IPR015424">
    <property type="entry name" value="PyrdxlP-dep_Trfase"/>
</dbReference>
<dbReference type="PANTHER" id="PTHR30244:SF34">
    <property type="entry name" value="DTDP-4-AMINO-4,6-DIDEOXYGALACTOSE TRANSAMINASE"/>
    <property type="match status" value="1"/>
</dbReference>